<dbReference type="InterPro" id="IPR043129">
    <property type="entry name" value="ATPase_NBD"/>
</dbReference>
<dbReference type="Proteomes" id="UP000269438">
    <property type="component" value="Unassembled WGS sequence"/>
</dbReference>
<gene>
    <name evidence="2" type="ORF">D9V34_08095</name>
</gene>
<dbReference type="OrthoDB" id="3464494at2"/>
<accession>A0A3L7ARQ3</accession>
<evidence type="ECO:0000313" key="2">
    <source>
        <dbReference type="EMBL" id="RLP83183.1"/>
    </source>
</evidence>
<dbReference type="AlphaFoldDB" id="A0A3L7ARQ3"/>
<dbReference type="InterPro" id="IPR036390">
    <property type="entry name" value="WH_DNA-bd_sf"/>
</dbReference>
<proteinExistence type="inferred from homology"/>
<name>A0A3L7ARQ3_9MICO</name>
<dbReference type="SUPFAM" id="SSF46785">
    <property type="entry name" value="Winged helix' DNA-binding domain"/>
    <property type="match status" value="1"/>
</dbReference>
<reference evidence="2 3" key="1">
    <citation type="submission" date="2018-10" db="EMBL/GenBank/DDBJ databases">
        <authorList>
            <person name="Li J."/>
        </authorList>
    </citation>
    <scope>NUCLEOTIDE SEQUENCE [LARGE SCALE GENOMIC DNA]</scope>
    <source>
        <strain evidence="2 3">JCM 11654</strain>
    </source>
</reference>
<dbReference type="PROSITE" id="PS01125">
    <property type="entry name" value="ROK"/>
    <property type="match status" value="1"/>
</dbReference>
<sequence length="386" mass="39343">MTGITQIPVSSPAGIAVFGHILSHGPVPRIDVARATGLSQAAVTKAVTVLIEDGFLEDEDAAAPPRAEAPLGRPANPLRVRAGRAQAIGVKVTADRVYAVRTDLIATPLAVTSRANPGTTPEAVLEQIAAVVAELSTAGTPISGVGITVSGDVDAQAGVVRDSPLMGWRDVPVAALLGERLGLPIVLENDVRALTIAEQMFGRGAGTHSFAMVTIGAGIGCGIFVNGAVVEGAHGVSGEIGHLPLAPGNLVCSCGRRGCVETIASSAAIVTAVRRALGNHTLDMPAVVELARAGDVAARTAFADAGETIGSALAALVNLIGPQRVIIAGEAVGEYDLYAERIRKAFAEHAFGSALNCEIIVASHTFEEWARGGAVAVIREIARGRG</sequence>
<organism evidence="2 3">
    <name type="scientific">Mycetocola lacteus</name>
    <dbReference type="NCBI Taxonomy" id="76637"/>
    <lineage>
        <taxon>Bacteria</taxon>
        <taxon>Bacillati</taxon>
        <taxon>Actinomycetota</taxon>
        <taxon>Actinomycetes</taxon>
        <taxon>Micrococcales</taxon>
        <taxon>Microbacteriaceae</taxon>
        <taxon>Mycetocola</taxon>
    </lineage>
</organism>
<dbReference type="InterPro" id="IPR000600">
    <property type="entry name" value="ROK"/>
</dbReference>
<dbReference type="EMBL" id="RCUY01000005">
    <property type="protein sequence ID" value="RLP83183.1"/>
    <property type="molecule type" value="Genomic_DNA"/>
</dbReference>
<dbReference type="InterPro" id="IPR049874">
    <property type="entry name" value="ROK_cs"/>
</dbReference>
<dbReference type="PANTHER" id="PTHR18964">
    <property type="entry name" value="ROK (REPRESSOR, ORF, KINASE) FAMILY"/>
    <property type="match status" value="1"/>
</dbReference>
<dbReference type="RefSeq" id="WP_121688311.1">
    <property type="nucleotide sequence ID" value="NZ_RCUY01000005.1"/>
</dbReference>
<protein>
    <submittedName>
        <fullName evidence="2">ROK family transcriptional regulator</fullName>
    </submittedName>
</protein>
<comment type="similarity">
    <text evidence="1">Belongs to the ROK (NagC/XylR) family.</text>
</comment>
<keyword evidence="3" id="KW-1185">Reference proteome</keyword>
<dbReference type="Gene3D" id="3.30.420.40">
    <property type="match status" value="2"/>
</dbReference>
<dbReference type="CDD" id="cd24073">
    <property type="entry name" value="ASKHA_ATPase_ROK_CYANR"/>
    <property type="match status" value="1"/>
</dbReference>
<evidence type="ECO:0000313" key="3">
    <source>
        <dbReference type="Proteomes" id="UP000269438"/>
    </source>
</evidence>
<evidence type="ECO:0000256" key="1">
    <source>
        <dbReference type="ARBA" id="ARBA00006479"/>
    </source>
</evidence>
<dbReference type="Pfam" id="PF00480">
    <property type="entry name" value="ROK"/>
    <property type="match status" value="1"/>
</dbReference>
<dbReference type="Gene3D" id="1.10.10.10">
    <property type="entry name" value="Winged helix-like DNA-binding domain superfamily/Winged helix DNA-binding domain"/>
    <property type="match status" value="1"/>
</dbReference>
<comment type="caution">
    <text evidence="2">The sequence shown here is derived from an EMBL/GenBank/DDBJ whole genome shotgun (WGS) entry which is preliminary data.</text>
</comment>
<dbReference type="PANTHER" id="PTHR18964:SF149">
    <property type="entry name" value="BIFUNCTIONAL UDP-N-ACETYLGLUCOSAMINE 2-EPIMERASE_N-ACETYLMANNOSAMINE KINASE"/>
    <property type="match status" value="1"/>
</dbReference>
<dbReference type="SUPFAM" id="SSF53067">
    <property type="entry name" value="Actin-like ATPase domain"/>
    <property type="match status" value="1"/>
</dbReference>
<dbReference type="InterPro" id="IPR036388">
    <property type="entry name" value="WH-like_DNA-bd_sf"/>
</dbReference>